<sequence length="201" mass="20363">MPAATLRRPRRKVPGGEGIGREGIGREGIGRDGFGGEGSDRTEQAMHPNVQLVAQALAAAGAGGQVRELADAVRTAQDAAAALGCSPAAIANSLIFMADEQPVLILTSGGHKVDTAHVAGLLGVDRLRRATPDQVRAATGQPIGGVAPVGHPAPVRTLVDVALQPFPVIWAAGGTPHTVFPTTYAELLTITGGTPVAVVAD</sequence>
<evidence type="ECO:0000256" key="1">
    <source>
        <dbReference type="SAM" id="MobiDB-lite"/>
    </source>
</evidence>
<dbReference type="EMBL" id="CP001737">
    <property type="protein sequence ID" value="ACV79875.1"/>
    <property type="molecule type" value="Genomic_DNA"/>
</dbReference>
<dbReference type="PANTHER" id="PTHR30411">
    <property type="entry name" value="CYTOPLASMIC PROTEIN"/>
    <property type="match status" value="1"/>
</dbReference>
<keyword evidence="3" id="KW-0436">Ligase</keyword>
<reference evidence="4" key="1">
    <citation type="submission" date="2009-09" db="EMBL/GenBank/DDBJ databases">
        <title>The complete genome of Nakamurella multipartita DSM 44233.</title>
        <authorList>
            <consortium name="US DOE Joint Genome Institute (JGI-PGF)"/>
            <person name="Lucas S."/>
            <person name="Copeland A."/>
            <person name="Lapidus A."/>
            <person name="Glavina del Rio T."/>
            <person name="Dalin E."/>
            <person name="Tice H."/>
            <person name="Bruce D."/>
            <person name="Goodwin L."/>
            <person name="Pitluck S."/>
            <person name="Kyrpides N."/>
            <person name="Mavromatis K."/>
            <person name="Ivanova N."/>
            <person name="Ovchinnikova G."/>
            <person name="Sims D."/>
            <person name="Meincke L."/>
            <person name="Brettin T."/>
            <person name="Detter J.C."/>
            <person name="Han C."/>
            <person name="Larimer F."/>
            <person name="Land M."/>
            <person name="Hauser L."/>
            <person name="Markowitz V."/>
            <person name="Cheng J.-F."/>
            <person name="Hugenholtz P."/>
            <person name="Woyke T."/>
            <person name="Wu D."/>
            <person name="Klenk H.-P."/>
            <person name="Eisen J.A."/>
        </authorList>
    </citation>
    <scope>NUCLEOTIDE SEQUENCE [LARGE SCALE GENOMIC DNA]</scope>
    <source>
        <strain evidence="4">ATCC 700099 / DSM 44233 / CIP 104796 / JCM 9543 / NBRC 105858 / Y-104</strain>
    </source>
</reference>
<dbReference type="GO" id="GO:0002161">
    <property type="term" value="F:aminoacyl-tRNA deacylase activity"/>
    <property type="evidence" value="ECO:0007669"/>
    <property type="project" value="InterPro"/>
</dbReference>
<gene>
    <name evidence="3" type="ordered locus">Namu_3551</name>
</gene>
<dbReference type="STRING" id="479431.Namu_3551"/>
<dbReference type="Proteomes" id="UP000002218">
    <property type="component" value="Chromosome"/>
</dbReference>
<dbReference type="InterPro" id="IPR036754">
    <property type="entry name" value="YbaK/aa-tRNA-synt-asso_dom_sf"/>
</dbReference>
<dbReference type="InParanoid" id="C8XEX4"/>
<dbReference type="CDD" id="cd04333">
    <property type="entry name" value="ProX_deacylase"/>
    <property type="match status" value="1"/>
</dbReference>
<protein>
    <submittedName>
        <fullName evidence="3">YbaK/prolyl-tRNA synthetase associated region</fullName>
    </submittedName>
</protein>
<dbReference type="HOGENOM" id="CLU_094875_0_0_11"/>
<accession>C8XEX4</accession>
<organism evidence="3 4">
    <name type="scientific">Nakamurella multipartita (strain ATCC 700099 / DSM 44233 / CIP 104796 / JCM 9543 / NBRC 105858 / Y-104)</name>
    <name type="common">Microsphaera multipartita</name>
    <dbReference type="NCBI Taxonomy" id="479431"/>
    <lineage>
        <taxon>Bacteria</taxon>
        <taxon>Bacillati</taxon>
        <taxon>Actinomycetota</taxon>
        <taxon>Actinomycetes</taxon>
        <taxon>Nakamurellales</taxon>
        <taxon>Nakamurellaceae</taxon>
        <taxon>Nakamurella</taxon>
    </lineage>
</organism>
<dbReference type="SUPFAM" id="SSF55826">
    <property type="entry name" value="YbaK/ProRS associated domain"/>
    <property type="match status" value="1"/>
</dbReference>
<feature type="region of interest" description="Disordered" evidence="1">
    <location>
        <begin position="1"/>
        <end position="42"/>
    </location>
</feature>
<evidence type="ECO:0000313" key="3">
    <source>
        <dbReference type="EMBL" id="ACV79875.1"/>
    </source>
</evidence>
<dbReference type="eggNOG" id="COG2606">
    <property type="taxonomic scope" value="Bacteria"/>
</dbReference>
<reference evidence="3 4" key="2">
    <citation type="journal article" date="2010" name="Stand. Genomic Sci.">
        <title>Complete genome sequence of Nakamurella multipartita type strain (Y-104).</title>
        <authorList>
            <person name="Tice H."/>
            <person name="Mayilraj S."/>
            <person name="Sims D."/>
            <person name="Lapidus A."/>
            <person name="Nolan M."/>
            <person name="Lucas S."/>
            <person name="Glavina Del Rio T."/>
            <person name="Copeland A."/>
            <person name="Cheng J.F."/>
            <person name="Meincke L."/>
            <person name="Bruce D."/>
            <person name="Goodwin L."/>
            <person name="Pitluck S."/>
            <person name="Ivanova N."/>
            <person name="Mavromatis K."/>
            <person name="Ovchinnikova G."/>
            <person name="Pati A."/>
            <person name="Chen A."/>
            <person name="Palaniappan K."/>
            <person name="Land M."/>
            <person name="Hauser L."/>
            <person name="Chang Y.J."/>
            <person name="Jeffries C.D."/>
            <person name="Detter J.C."/>
            <person name="Brettin T."/>
            <person name="Rohde M."/>
            <person name="Goker M."/>
            <person name="Bristow J."/>
            <person name="Eisen J.A."/>
            <person name="Markowitz V."/>
            <person name="Hugenholtz P."/>
            <person name="Kyrpides N.C."/>
            <person name="Klenk H.P."/>
            <person name="Chen F."/>
        </authorList>
    </citation>
    <scope>NUCLEOTIDE SEQUENCE [LARGE SCALE GENOMIC DNA]</scope>
    <source>
        <strain evidence="4">ATCC 700099 / DSM 44233 / CIP 104796 / JCM 9543 / NBRC 105858 / Y-104</strain>
    </source>
</reference>
<dbReference type="Gene3D" id="3.90.960.10">
    <property type="entry name" value="YbaK/aminoacyl-tRNA synthetase-associated domain"/>
    <property type="match status" value="1"/>
</dbReference>
<keyword evidence="3" id="KW-0030">Aminoacyl-tRNA synthetase</keyword>
<dbReference type="Pfam" id="PF04073">
    <property type="entry name" value="tRNA_edit"/>
    <property type="match status" value="1"/>
</dbReference>
<evidence type="ECO:0000259" key="2">
    <source>
        <dbReference type="Pfam" id="PF04073"/>
    </source>
</evidence>
<dbReference type="KEGG" id="nml:Namu_3551"/>
<keyword evidence="4" id="KW-1185">Reference proteome</keyword>
<feature type="domain" description="YbaK/aminoacyl-tRNA synthetase-associated" evidence="2">
    <location>
        <begin position="72"/>
        <end position="189"/>
    </location>
</feature>
<dbReference type="GO" id="GO:0004812">
    <property type="term" value="F:aminoacyl-tRNA ligase activity"/>
    <property type="evidence" value="ECO:0007669"/>
    <property type="project" value="UniProtKB-KW"/>
</dbReference>
<name>C8XEX4_NAKMY</name>
<evidence type="ECO:0000313" key="4">
    <source>
        <dbReference type="Proteomes" id="UP000002218"/>
    </source>
</evidence>
<proteinExistence type="predicted"/>
<dbReference type="PANTHER" id="PTHR30411:SF1">
    <property type="entry name" value="CYTOPLASMIC PROTEIN"/>
    <property type="match status" value="1"/>
</dbReference>
<feature type="compositionally biased region" description="Basic and acidic residues" evidence="1">
    <location>
        <begin position="19"/>
        <end position="30"/>
    </location>
</feature>
<dbReference type="InterPro" id="IPR007214">
    <property type="entry name" value="YbaK/aa-tRNA-synth-assoc-dom"/>
</dbReference>
<dbReference type="AlphaFoldDB" id="C8XEX4"/>